<dbReference type="Pfam" id="PF17919">
    <property type="entry name" value="RT_RNaseH_2"/>
    <property type="match status" value="1"/>
</dbReference>
<dbReference type="PANTHER" id="PTHR48475:SF1">
    <property type="entry name" value="RNASE H TYPE-1 DOMAIN-CONTAINING PROTEIN"/>
    <property type="match status" value="1"/>
</dbReference>
<feature type="domain" description="Reverse transcriptase/retrotransposon-derived protein RNase H-like" evidence="1">
    <location>
        <begin position="31"/>
        <end position="110"/>
    </location>
</feature>
<sequence length="138" mass="15530">MVVPHSSSPRLPIAMPHYSRALHECNIIETLECEKSFTKLKEYMSRAPLLSTHEPSETLMIYLSVSFTAVSLVLIRQPTSAEHPVYYVSKALQDIVARYSDIKRLALALVVLEASNFFFISLFSKSYPPFVGGCFSPE</sequence>
<evidence type="ECO:0000313" key="2">
    <source>
        <dbReference type="EMBL" id="KAI5339542.1"/>
    </source>
</evidence>
<gene>
    <name evidence="2" type="ORF">L3X38_018814</name>
</gene>
<dbReference type="SUPFAM" id="SSF56672">
    <property type="entry name" value="DNA/RNA polymerases"/>
    <property type="match status" value="1"/>
</dbReference>
<evidence type="ECO:0000259" key="1">
    <source>
        <dbReference type="Pfam" id="PF17919"/>
    </source>
</evidence>
<proteinExistence type="predicted"/>
<dbReference type="AlphaFoldDB" id="A0AAD4WCF4"/>
<organism evidence="2 3">
    <name type="scientific">Prunus dulcis</name>
    <name type="common">Almond</name>
    <name type="synonym">Amygdalus dulcis</name>
    <dbReference type="NCBI Taxonomy" id="3755"/>
    <lineage>
        <taxon>Eukaryota</taxon>
        <taxon>Viridiplantae</taxon>
        <taxon>Streptophyta</taxon>
        <taxon>Embryophyta</taxon>
        <taxon>Tracheophyta</taxon>
        <taxon>Spermatophyta</taxon>
        <taxon>Magnoliopsida</taxon>
        <taxon>eudicotyledons</taxon>
        <taxon>Gunneridae</taxon>
        <taxon>Pentapetalae</taxon>
        <taxon>rosids</taxon>
        <taxon>fabids</taxon>
        <taxon>Rosales</taxon>
        <taxon>Rosaceae</taxon>
        <taxon>Amygdaloideae</taxon>
        <taxon>Amygdaleae</taxon>
        <taxon>Prunus</taxon>
    </lineage>
</organism>
<evidence type="ECO:0000313" key="3">
    <source>
        <dbReference type="Proteomes" id="UP001054821"/>
    </source>
</evidence>
<accession>A0AAD4WCF4</accession>
<dbReference type="Proteomes" id="UP001054821">
    <property type="component" value="Chromosome 3"/>
</dbReference>
<comment type="caution">
    <text evidence="2">The sequence shown here is derived from an EMBL/GenBank/DDBJ whole genome shotgun (WGS) entry which is preliminary data.</text>
</comment>
<dbReference type="PANTHER" id="PTHR48475">
    <property type="entry name" value="RIBONUCLEASE H"/>
    <property type="match status" value="1"/>
</dbReference>
<dbReference type="EMBL" id="JAJFAZ020000003">
    <property type="protein sequence ID" value="KAI5339542.1"/>
    <property type="molecule type" value="Genomic_DNA"/>
</dbReference>
<keyword evidence="3" id="KW-1185">Reference proteome</keyword>
<dbReference type="InterPro" id="IPR043502">
    <property type="entry name" value="DNA/RNA_pol_sf"/>
</dbReference>
<protein>
    <recommendedName>
        <fullName evidence="1">Reverse transcriptase/retrotransposon-derived protein RNase H-like domain-containing protein</fullName>
    </recommendedName>
</protein>
<dbReference type="InterPro" id="IPR041577">
    <property type="entry name" value="RT_RNaseH_2"/>
</dbReference>
<reference evidence="2 3" key="1">
    <citation type="journal article" date="2022" name="G3 (Bethesda)">
        <title>Whole-genome sequence and methylome profiling of the almond [Prunus dulcis (Mill.) D.A. Webb] cultivar 'Nonpareil'.</title>
        <authorList>
            <person name="D'Amico-Willman K.M."/>
            <person name="Ouma W.Z."/>
            <person name="Meulia T."/>
            <person name="Sideli G.M."/>
            <person name="Gradziel T.M."/>
            <person name="Fresnedo-Ramirez J."/>
        </authorList>
    </citation>
    <scope>NUCLEOTIDE SEQUENCE [LARGE SCALE GENOMIC DNA]</scope>
    <source>
        <strain evidence="2">Clone GOH B32 T37-40</strain>
    </source>
</reference>
<name>A0AAD4WCF4_PRUDU</name>